<gene>
    <name evidence="9" type="ORF">AWB68_08680</name>
</gene>
<name>A0A158L471_9BURK</name>
<evidence type="ECO:0000256" key="6">
    <source>
        <dbReference type="ARBA" id="ARBA00023163"/>
    </source>
</evidence>
<dbReference type="GO" id="GO:0006417">
    <property type="term" value="P:regulation of translation"/>
    <property type="evidence" value="ECO:0007669"/>
    <property type="project" value="UniProtKB-KW"/>
</dbReference>
<dbReference type="EMBL" id="FCON02000370">
    <property type="protein sequence ID" value="SAL88166.1"/>
    <property type="molecule type" value="Genomic_DNA"/>
</dbReference>
<evidence type="ECO:0000256" key="7">
    <source>
        <dbReference type="ARBA" id="ARBA00023172"/>
    </source>
</evidence>
<keyword evidence="7" id="KW-0233">DNA recombination</keyword>
<dbReference type="InterPro" id="IPR010992">
    <property type="entry name" value="IHF-like_DNA-bd_dom_sf"/>
</dbReference>
<keyword evidence="4" id="KW-0805">Transcription regulation</keyword>
<dbReference type="SMART" id="SM00411">
    <property type="entry name" value="BHL"/>
    <property type="match status" value="1"/>
</dbReference>
<dbReference type="PROSITE" id="PS00045">
    <property type="entry name" value="HISTONE_LIKE"/>
    <property type="match status" value="1"/>
</dbReference>
<evidence type="ECO:0000313" key="9">
    <source>
        <dbReference type="EMBL" id="SAL88166.1"/>
    </source>
</evidence>
<dbReference type="InterPro" id="IPR020816">
    <property type="entry name" value="Histone-like_DNA-bd_CS"/>
</dbReference>
<dbReference type="GO" id="GO:0005829">
    <property type="term" value="C:cytosol"/>
    <property type="evidence" value="ECO:0007669"/>
    <property type="project" value="TreeGrafter"/>
</dbReference>
<comment type="caution">
    <text evidence="9">The sequence shown here is derived from an EMBL/GenBank/DDBJ whole genome shotgun (WGS) entry which is preliminary data.</text>
</comment>
<dbReference type="GO" id="GO:0006310">
    <property type="term" value="P:DNA recombination"/>
    <property type="evidence" value="ECO:0007669"/>
    <property type="project" value="UniProtKB-KW"/>
</dbReference>
<dbReference type="SUPFAM" id="SSF47729">
    <property type="entry name" value="IHF-like DNA-binding proteins"/>
    <property type="match status" value="1"/>
</dbReference>
<dbReference type="Proteomes" id="UP000054770">
    <property type="component" value="Unassembled WGS sequence"/>
</dbReference>
<keyword evidence="6" id="KW-0804">Transcription</keyword>
<dbReference type="Pfam" id="PF00216">
    <property type="entry name" value="Bac_DNA_binding"/>
    <property type="match status" value="1"/>
</dbReference>
<dbReference type="GO" id="GO:0030527">
    <property type="term" value="F:structural constituent of chromatin"/>
    <property type="evidence" value="ECO:0007669"/>
    <property type="project" value="InterPro"/>
</dbReference>
<keyword evidence="3" id="KW-0810">Translation regulation</keyword>
<organism evidence="9 10">
    <name type="scientific">Caballeronia choica</name>
    <dbReference type="NCBI Taxonomy" id="326476"/>
    <lineage>
        <taxon>Bacteria</taxon>
        <taxon>Pseudomonadati</taxon>
        <taxon>Pseudomonadota</taxon>
        <taxon>Betaproteobacteria</taxon>
        <taxon>Burkholderiales</taxon>
        <taxon>Burkholderiaceae</taxon>
        <taxon>Caballeronia</taxon>
    </lineage>
</organism>
<dbReference type="CDD" id="cd13835">
    <property type="entry name" value="IHF_A"/>
    <property type="match status" value="1"/>
</dbReference>
<dbReference type="GO" id="GO:0003677">
    <property type="term" value="F:DNA binding"/>
    <property type="evidence" value="ECO:0007669"/>
    <property type="project" value="UniProtKB-KW"/>
</dbReference>
<keyword evidence="10" id="KW-1185">Reference proteome</keyword>
<evidence type="ECO:0000313" key="10">
    <source>
        <dbReference type="Proteomes" id="UP000054770"/>
    </source>
</evidence>
<dbReference type="Gene3D" id="4.10.520.10">
    <property type="entry name" value="IHF-like DNA-binding proteins"/>
    <property type="match status" value="1"/>
</dbReference>
<dbReference type="InterPro" id="IPR005684">
    <property type="entry name" value="IHF_alpha"/>
</dbReference>
<comment type="similarity">
    <text evidence="1 8">Belongs to the bacterial histone-like protein family.</text>
</comment>
<dbReference type="GO" id="GO:0009893">
    <property type="term" value="P:positive regulation of metabolic process"/>
    <property type="evidence" value="ECO:0007669"/>
    <property type="project" value="UniProtKB-ARBA"/>
</dbReference>
<keyword evidence="5" id="KW-0238">DNA-binding</keyword>
<dbReference type="PRINTS" id="PR01727">
    <property type="entry name" value="DNABINDINGHU"/>
</dbReference>
<dbReference type="PANTHER" id="PTHR33175:SF2">
    <property type="entry name" value="INTEGRATION HOST FACTOR SUBUNIT ALPHA"/>
    <property type="match status" value="1"/>
</dbReference>
<evidence type="ECO:0000256" key="5">
    <source>
        <dbReference type="ARBA" id="ARBA00023125"/>
    </source>
</evidence>
<evidence type="ECO:0000256" key="8">
    <source>
        <dbReference type="RuleBase" id="RU003939"/>
    </source>
</evidence>
<dbReference type="GO" id="GO:0006355">
    <property type="term" value="P:regulation of DNA-templated transcription"/>
    <property type="evidence" value="ECO:0007669"/>
    <property type="project" value="InterPro"/>
</dbReference>
<evidence type="ECO:0000256" key="2">
    <source>
        <dbReference type="ARBA" id="ARBA00018329"/>
    </source>
</evidence>
<sequence>MPPLFDTSRIRMNPRGETAEMAHGLNSQEWLPSQAADVGQPAFIRAHLIERLMVRLGLDKSDAHALVDAFFELIMQALENGEAVRLSGFGCFQLRDKHARAGRNPKTGAAVPVAARRVVLFRASRNLKFRLCGAHHPDD</sequence>
<proteinExistence type="inferred from homology"/>
<dbReference type="AlphaFoldDB" id="A0A158L471"/>
<reference evidence="9" key="1">
    <citation type="submission" date="2016-01" db="EMBL/GenBank/DDBJ databases">
        <authorList>
            <person name="Peeters C."/>
        </authorList>
    </citation>
    <scope>NUCLEOTIDE SEQUENCE [LARGE SCALE GENOMIC DNA]</scope>
    <source>
        <strain evidence="9">LMG 22940</strain>
    </source>
</reference>
<evidence type="ECO:0000256" key="1">
    <source>
        <dbReference type="ARBA" id="ARBA00010529"/>
    </source>
</evidence>
<protein>
    <recommendedName>
        <fullName evidence="2">Integration host factor subunit alpha</fullName>
    </recommendedName>
</protein>
<dbReference type="InterPro" id="IPR000119">
    <property type="entry name" value="Hist_DNA-bd"/>
</dbReference>
<dbReference type="PANTHER" id="PTHR33175">
    <property type="entry name" value="DNA-BINDING PROTEIN HU"/>
    <property type="match status" value="1"/>
</dbReference>
<evidence type="ECO:0000256" key="3">
    <source>
        <dbReference type="ARBA" id="ARBA00022845"/>
    </source>
</evidence>
<evidence type="ECO:0000256" key="4">
    <source>
        <dbReference type="ARBA" id="ARBA00023015"/>
    </source>
</evidence>
<dbReference type="NCBIfam" id="NF001401">
    <property type="entry name" value="PRK00285.1"/>
    <property type="match status" value="1"/>
</dbReference>
<accession>A0A158L471</accession>